<comment type="caution">
    <text evidence="2">The sequence shown here is derived from an EMBL/GenBank/DDBJ whole genome shotgun (WGS) entry which is preliminary data.</text>
</comment>
<dbReference type="Pfam" id="PF01796">
    <property type="entry name" value="OB_ChsH2_C"/>
    <property type="match status" value="1"/>
</dbReference>
<dbReference type="RefSeq" id="WP_107567187.1">
    <property type="nucleotide sequence ID" value="NZ_PYYB01000001.1"/>
</dbReference>
<dbReference type="SUPFAM" id="SSF50249">
    <property type="entry name" value="Nucleic acid-binding proteins"/>
    <property type="match status" value="1"/>
</dbReference>
<dbReference type="InterPro" id="IPR012340">
    <property type="entry name" value="NA-bd_OB-fold"/>
</dbReference>
<name>A0A2T4UHP0_9ACTN</name>
<organism evidence="2 3">
    <name type="scientific">Paraconexibacter algicola</name>
    <dbReference type="NCBI Taxonomy" id="2133960"/>
    <lineage>
        <taxon>Bacteria</taxon>
        <taxon>Bacillati</taxon>
        <taxon>Actinomycetota</taxon>
        <taxon>Thermoleophilia</taxon>
        <taxon>Solirubrobacterales</taxon>
        <taxon>Paraconexibacteraceae</taxon>
        <taxon>Paraconexibacter</taxon>
    </lineage>
</organism>
<sequence length="119" mass="12697">MELDPAPSATWLAHAREGRLAYQVAPDGTAVFRPRVGAGAWAISTGRGRVHATCTVRPRDGEPYDVSLVDLDEGFRMMSRVVGVAPEAVRIGARVQVEWEGDVPVFRPVADGDDPAGAS</sequence>
<reference evidence="2 3" key="1">
    <citation type="submission" date="2018-03" db="EMBL/GenBank/DDBJ databases">
        <title>Aquarubrobacter algicola gen. nov., sp. nov., a novel actinobacterium isolated from shallow eutrophic lake during the end of cyanobacterial harmful algal blooms.</title>
        <authorList>
            <person name="Chun S.J."/>
        </authorList>
    </citation>
    <scope>NUCLEOTIDE SEQUENCE [LARGE SCALE GENOMIC DNA]</scope>
    <source>
        <strain evidence="2 3">Seoho-28</strain>
    </source>
</reference>
<dbReference type="Proteomes" id="UP000240739">
    <property type="component" value="Unassembled WGS sequence"/>
</dbReference>
<dbReference type="OrthoDB" id="7470921at2"/>
<dbReference type="InterPro" id="IPR002878">
    <property type="entry name" value="ChsH2_C"/>
</dbReference>
<evidence type="ECO:0000313" key="3">
    <source>
        <dbReference type="Proteomes" id="UP000240739"/>
    </source>
</evidence>
<dbReference type="EMBL" id="PYYB01000001">
    <property type="protein sequence ID" value="PTL58750.1"/>
    <property type="molecule type" value="Genomic_DNA"/>
</dbReference>
<proteinExistence type="predicted"/>
<feature type="domain" description="ChsH2 C-terminal OB-fold" evidence="1">
    <location>
        <begin position="44"/>
        <end position="100"/>
    </location>
</feature>
<dbReference type="AlphaFoldDB" id="A0A2T4UHP0"/>
<evidence type="ECO:0000259" key="1">
    <source>
        <dbReference type="Pfam" id="PF01796"/>
    </source>
</evidence>
<accession>A0A2T4UHP0</accession>
<keyword evidence="3" id="KW-1185">Reference proteome</keyword>
<gene>
    <name evidence="2" type="ORF">C7Y72_03350</name>
</gene>
<protein>
    <recommendedName>
        <fullName evidence="1">ChsH2 C-terminal OB-fold domain-containing protein</fullName>
    </recommendedName>
</protein>
<evidence type="ECO:0000313" key="2">
    <source>
        <dbReference type="EMBL" id="PTL58750.1"/>
    </source>
</evidence>